<name>A0ABS4JXD2_9FIRM</name>
<protein>
    <submittedName>
        <fullName evidence="1">Uncharacterized protein</fullName>
    </submittedName>
</protein>
<sequence>MAGERWQGATTERGKPRVYIQQYLDLKLPEARYKQICQEMGLEKPFSEEAATAVMEAFVEDLDDGSQCDSVHLQRGDGMVVLMTVVSYPYSQATFDRVMAAYLAKKALGQGE</sequence>
<evidence type="ECO:0000313" key="2">
    <source>
        <dbReference type="Proteomes" id="UP001519289"/>
    </source>
</evidence>
<gene>
    <name evidence="1" type="ORF">J2Z79_003083</name>
</gene>
<dbReference type="Proteomes" id="UP001519289">
    <property type="component" value="Unassembled WGS sequence"/>
</dbReference>
<dbReference type="RefSeq" id="WP_209467745.1">
    <property type="nucleotide sequence ID" value="NZ_JAGGLG010000032.1"/>
</dbReference>
<keyword evidence="2" id="KW-1185">Reference proteome</keyword>
<accession>A0ABS4JXD2</accession>
<dbReference type="EMBL" id="JAGGLG010000032">
    <property type="protein sequence ID" value="MBP2019641.1"/>
    <property type="molecule type" value="Genomic_DNA"/>
</dbReference>
<organism evidence="1 2">
    <name type="scientific">Symbiobacterium terraclitae</name>
    <dbReference type="NCBI Taxonomy" id="557451"/>
    <lineage>
        <taxon>Bacteria</taxon>
        <taxon>Bacillati</taxon>
        <taxon>Bacillota</taxon>
        <taxon>Clostridia</taxon>
        <taxon>Eubacteriales</taxon>
        <taxon>Symbiobacteriaceae</taxon>
        <taxon>Symbiobacterium</taxon>
    </lineage>
</organism>
<evidence type="ECO:0000313" key="1">
    <source>
        <dbReference type="EMBL" id="MBP2019641.1"/>
    </source>
</evidence>
<comment type="caution">
    <text evidence="1">The sequence shown here is derived from an EMBL/GenBank/DDBJ whole genome shotgun (WGS) entry which is preliminary data.</text>
</comment>
<reference evidence="1 2" key="1">
    <citation type="submission" date="2021-03" db="EMBL/GenBank/DDBJ databases">
        <title>Genomic Encyclopedia of Type Strains, Phase IV (KMG-IV): sequencing the most valuable type-strain genomes for metagenomic binning, comparative biology and taxonomic classification.</title>
        <authorList>
            <person name="Goeker M."/>
        </authorList>
    </citation>
    <scope>NUCLEOTIDE SEQUENCE [LARGE SCALE GENOMIC DNA]</scope>
    <source>
        <strain evidence="1 2">DSM 27138</strain>
    </source>
</reference>
<proteinExistence type="predicted"/>